<sequence>MRSCEIAAGCTPSRTAIPLEPGLTLQFLDLPNARLALPFRDAGEPDKNPVLRTQSAVVLFENVRLKLEFYHALRLVNPNTFQGERARVLIIECGQGALQQGAPGLPGALLVNCQTPEALLLVLRNIPTTNDPRIGACVLNTVIIENLSAFYWAKRSVTKALASKWYMDLNARARVLMETYQCNVLVTMWDKNYERGFNARPAQEPAPLRLVDLTYTPAEFFEMPAYVFASRAPGSLQYIGTQWRAT</sequence>
<gene>
    <name evidence="1" type="ORF">METBIDRAFT_11914</name>
</gene>
<dbReference type="GeneID" id="30027102"/>
<dbReference type="EMBL" id="LXTC01000003">
    <property type="protein sequence ID" value="OBA21393.1"/>
    <property type="molecule type" value="Genomic_DNA"/>
</dbReference>
<organism evidence="1 2">
    <name type="scientific">Metschnikowia bicuspidata var. bicuspidata NRRL YB-4993</name>
    <dbReference type="NCBI Taxonomy" id="869754"/>
    <lineage>
        <taxon>Eukaryota</taxon>
        <taxon>Fungi</taxon>
        <taxon>Dikarya</taxon>
        <taxon>Ascomycota</taxon>
        <taxon>Saccharomycotina</taxon>
        <taxon>Pichiomycetes</taxon>
        <taxon>Metschnikowiaceae</taxon>
        <taxon>Metschnikowia</taxon>
    </lineage>
</organism>
<reference evidence="1 2" key="1">
    <citation type="submission" date="2016-05" db="EMBL/GenBank/DDBJ databases">
        <title>Comparative genomics of biotechnologically important yeasts.</title>
        <authorList>
            <consortium name="DOE Joint Genome Institute"/>
            <person name="Riley R."/>
            <person name="Haridas S."/>
            <person name="Wolfe K.H."/>
            <person name="Lopes M.R."/>
            <person name="Hittinger C.T."/>
            <person name="Goker M."/>
            <person name="Salamov A."/>
            <person name="Wisecaver J."/>
            <person name="Long T.M."/>
            <person name="Aerts A.L."/>
            <person name="Barry K."/>
            <person name="Choi C."/>
            <person name="Clum A."/>
            <person name="Coughlan A.Y."/>
            <person name="Deshpande S."/>
            <person name="Douglass A.P."/>
            <person name="Hanson S.J."/>
            <person name="Klenk H.-P."/>
            <person name="LaButti K."/>
            <person name="Lapidus A."/>
            <person name="Lindquist E."/>
            <person name="Lipzen A."/>
            <person name="Meier-kolthoff J.P."/>
            <person name="Ohm R.A."/>
            <person name="Otillar R.P."/>
            <person name="Pangilinan J."/>
            <person name="Peng Y."/>
            <person name="Rokas A."/>
            <person name="Rosa C.A."/>
            <person name="Scheuner C."/>
            <person name="Sibirny A.A."/>
            <person name="Slot J.C."/>
            <person name="Stielow J.B."/>
            <person name="Sun H."/>
            <person name="Kurtzman C.P."/>
            <person name="Blackwell M."/>
            <person name="Grigoriev I.V."/>
            <person name="Jeffries T.W."/>
        </authorList>
    </citation>
    <scope>NUCLEOTIDE SEQUENCE [LARGE SCALE GENOMIC DNA]</scope>
    <source>
        <strain evidence="1 2">NRRL YB-4993</strain>
    </source>
</reference>
<proteinExistence type="predicted"/>
<dbReference type="AlphaFoldDB" id="A0A1A0HBX7"/>
<accession>A0A1A0HBX7</accession>
<evidence type="ECO:0000313" key="1">
    <source>
        <dbReference type="EMBL" id="OBA21393.1"/>
    </source>
</evidence>
<dbReference type="RefSeq" id="XP_018711903.1">
    <property type="nucleotide sequence ID" value="XM_018854126.1"/>
</dbReference>
<dbReference type="OrthoDB" id="4095767at2759"/>
<comment type="caution">
    <text evidence="1">The sequence shown here is derived from an EMBL/GenBank/DDBJ whole genome shotgun (WGS) entry which is preliminary data.</text>
</comment>
<keyword evidence="2" id="KW-1185">Reference proteome</keyword>
<dbReference type="InterPro" id="IPR027417">
    <property type="entry name" value="P-loop_NTPase"/>
</dbReference>
<name>A0A1A0HBX7_9ASCO</name>
<protein>
    <submittedName>
        <fullName evidence="1">Uncharacterized protein</fullName>
    </submittedName>
</protein>
<dbReference type="Proteomes" id="UP000092555">
    <property type="component" value="Unassembled WGS sequence"/>
</dbReference>
<evidence type="ECO:0000313" key="2">
    <source>
        <dbReference type="Proteomes" id="UP000092555"/>
    </source>
</evidence>
<dbReference type="Gene3D" id="3.40.50.300">
    <property type="entry name" value="P-loop containing nucleotide triphosphate hydrolases"/>
    <property type="match status" value="1"/>
</dbReference>